<proteinExistence type="predicted"/>
<reference evidence="1 2" key="1">
    <citation type="submission" date="2020-08" db="EMBL/GenBank/DDBJ databases">
        <title>Genomic Encyclopedia of Archaeal and Bacterial Type Strains, Phase II (KMG-II): from individual species to whole genera.</title>
        <authorList>
            <person name="Goeker M."/>
        </authorList>
    </citation>
    <scope>NUCLEOTIDE SEQUENCE [LARGE SCALE GENOMIC DNA]</scope>
    <source>
        <strain evidence="1 2">DSM 43850</strain>
    </source>
</reference>
<keyword evidence="2" id="KW-1185">Reference proteome</keyword>
<evidence type="ECO:0000313" key="2">
    <source>
        <dbReference type="Proteomes" id="UP000517916"/>
    </source>
</evidence>
<accession>A0ABR6BPM3</accession>
<evidence type="ECO:0000313" key="1">
    <source>
        <dbReference type="EMBL" id="MBA8928861.1"/>
    </source>
</evidence>
<gene>
    <name evidence="1" type="ORF">BC739_006078</name>
</gene>
<dbReference type="RefSeq" id="WP_268872248.1">
    <property type="nucleotide sequence ID" value="NZ_BAAABQ010000016.1"/>
</dbReference>
<dbReference type="EMBL" id="JACJID010000004">
    <property type="protein sequence ID" value="MBA8928861.1"/>
    <property type="molecule type" value="Genomic_DNA"/>
</dbReference>
<sequence length="40" mass="3868">MGGGAAQAPTAPGRALAAPRGGCARCAFAELADRVARELG</sequence>
<organism evidence="1 2">
    <name type="scientific">Kutzneria viridogrisea</name>
    <dbReference type="NCBI Taxonomy" id="47990"/>
    <lineage>
        <taxon>Bacteria</taxon>
        <taxon>Bacillati</taxon>
        <taxon>Actinomycetota</taxon>
        <taxon>Actinomycetes</taxon>
        <taxon>Pseudonocardiales</taxon>
        <taxon>Pseudonocardiaceae</taxon>
        <taxon>Kutzneria</taxon>
    </lineage>
</organism>
<dbReference type="Proteomes" id="UP000517916">
    <property type="component" value="Unassembled WGS sequence"/>
</dbReference>
<name>A0ABR6BPM3_9PSEU</name>
<comment type="caution">
    <text evidence="1">The sequence shown here is derived from an EMBL/GenBank/DDBJ whole genome shotgun (WGS) entry which is preliminary data.</text>
</comment>
<protein>
    <submittedName>
        <fullName evidence="1">Uncharacterized protein</fullName>
    </submittedName>
</protein>